<evidence type="ECO:0000313" key="2">
    <source>
        <dbReference type="Proteomes" id="UP000256661"/>
    </source>
</evidence>
<proteinExistence type="predicted"/>
<gene>
    <name evidence="1" type="ORF">DFJ69_6034</name>
</gene>
<organism evidence="1 2">
    <name type="scientific">Thermomonospora umbrina</name>
    <dbReference type="NCBI Taxonomy" id="111806"/>
    <lineage>
        <taxon>Bacteria</taxon>
        <taxon>Bacillati</taxon>
        <taxon>Actinomycetota</taxon>
        <taxon>Actinomycetes</taxon>
        <taxon>Streptosporangiales</taxon>
        <taxon>Thermomonosporaceae</taxon>
        <taxon>Thermomonospora</taxon>
    </lineage>
</organism>
<sequence>MPASARHRIAPTREQIPMSDVERGHRIWTGETWTTVIDFSDAPEDQPGILHVRHRTDSGLTFTTPFRAGRRVCRSIDI</sequence>
<name>A0A3D9SX10_9ACTN</name>
<comment type="caution">
    <text evidence="1">The sequence shown here is derived from an EMBL/GenBank/DDBJ whole genome shotgun (WGS) entry which is preliminary data.</text>
</comment>
<dbReference type="Proteomes" id="UP000256661">
    <property type="component" value="Unassembled WGS sequence"/>
</dbReference>
<protein>
    <submittedName>
        <fullName evidence="1">Uncharacterized protein</fullName>
    </submittedName>
</protein>
<reference evidence="1 2" key="1">
    <citation type="submission" date="2018-08" db="EMBL/GenBank/DDBJ databases">
        <title>Sequencing the genomes of 1000 actinobacteria strains.</title>
        <authorList>
            <person name="Klenk H.-P."/>
        </authorList>
    </citation>
    <scope>NUCLEOTIDE SEQUENCE [LARGE SCALE GENOMIC DNA]</scope>
    <source>
        <strain evidence="1 2">DSM 43927</strain>
    </source>
</reference>
<accession>A0A3D9SX10</accession>
<keyword evidence="2" id="KW-1185">Reference proteome</keyword>
<evidence type="ECO:0000313" key="1">
    <source>
        <dbReference type="EMBL" id="REF00490.1"/>
    </source>
</evidence>
<dbReference type="EMBL" id="QTTT01000001">
    <property type="protein sequence ID" value="REF00490.1"/>
    <property type="molecule type" value="Genomic_DNA"/>
</dbReference>
<dbReference type="AlphaFoldDB" id="A0A3D9SX10"/>